<evidence type="ECO:0000313" key="2">
    <source>
        <dbReference type="Proteomes" id="UP000004095"/>
    </source>
</evidence>
<keyword evidence="2" id="KW-1185">Reference proteome</keyword>
<comment type="caution">
    <text evidence="1">The sequence shown here is derived from an EMBL/GenBank/DDBJ whole genome shotgun (WGS) entry which is preliminary data.</text>
</comment>
<dbReference type="EMBL" id="AAWS01000011">
    <property type="protein sequence ID" value="EAY29417.1"/>
    <property type="molecule type" value="Genomic_DNA"/>
</dbReference>
<protein>
    <submittedName>
        <fullName evidence="1">Uncharacterized protein</fullName>
    </submittedName>
</protein>
<reference evidence="1 2" key="1">
    <citation type="submission" date="2007-01" db="EMBL/GenBank/DDBJ databases">
        <authorList>
            <person name="Haygood M."/>
            <person name="Podell S."/>
            <person name="Anderson C."/>
            <person name="Hopkinson B."/>
            <person name="Roe K."/>
            <person name="Barbeau K."/>
            <person name="Gaasterland T."/>
            <person name="Ferriera S."/>
            <person name="Johnson J."/>
            <person name="Kravitz S."/>
            <person name="Beeson K."/>
            <person name="Sutton G."/>
            <person name="Rogers Y.-H."/>
            <person name="Friedman R."/>
            <person name="Frazier M."/>
            <person name="Venter J.C."/>
        </authorList>
    </citation>
    <scope>NUCLEOTIDE SEQUENCE [LARGE SCALE GENOMIC DNA]</scope>
    <source>
        <strain evidence="1 2">ATCC 23134</strain>
    </source>
</reference>
<dbReference type="Proteomes" id="UP000004095">
    <property type="component" value="Unassembled WGS sequence"/>
</dbReference>
<dbReference type="AlphaFoldDB" id="A1ZJW4"/>
<gene>
    <name evidence="1" type="ORF">M23134_01477</name>
</gene>
<accession>A1ZJW4</accession>
<proteinExistence type="predicted"/>
<name>A1ZJW4_MICM2</name>
<sequence length="42" mass="4858">MVFQTIDTTGKKASLYTLEMYNGKNTLRTLEQLKKHVEAIEL</sequence>
<organism evidence="1 2">
    <name type="scientific">Microscilla marina ATCC 23134</name>
    <dbReference type="NCBI Taxonomy" id="313606"/>
    <lineage>
        <taxon>Bacteria</taxon>
        <taxon>Pseudomonadati</taxon>
        <taxon>Bacteroidota</taxon>
        <taxon>Cytophagia</taxon>
        <taxon>Cytophagales</taxon>
        <taxon>Microscillaceae</taxon>
        <taxon>Microscilla</taxon>
    </lineage>
</organism>
<evidence type="ECO:0000313" key="1">
    <source>
        <dbReference type="EMBL" id="EAY29417.1"/>
    </source>
</evidence>